<dbReference type="Pfam" id="PF23988">
    <property type="entry name" value="DUF7309"/>
    <property type="match status" value="1"/>
</dbReference>
<evidence type="ECO:0000259" key="1">
    <source>
        <dbReference type="Pfam" id="PF22007"/>
    </source>
</evidence>
<dbReference type="Pfam" id="PF22007">
    <property type="entry name" value="DUF6930"/>
    <property type="match status" value="1"/>
</dbReference>
<evidence type="ECO:0000259" key="2">
    <source>
        <dbReference type="Pfam" id="PF23988"/>
    </source>
</evidence>
<keyword evidence="4" id="KW-1185">Reference proteome</keyword>
<name>A0ABR9ZW37_9FIRM</name>
<evidence type="ECO:0008006" key="5">
    <source>
        <dbReference type="Google" id="ProtNLM"/>
    </source>
</evidence>
<dbReference type="EMBL" id="JADKNH010000010">
    <property type="protein sequence ID" value="MBF4694655.1"/>
    <property type="molecule type" value="Genomic_DNA"/>
</dbReference>
<comment type="caution">
    <text evidence="3">The sequence shown here is derived from an EMBL/GenBank/DDBJ whole genome shotgun (WGS) entry which is preliminary data.</text>
</comment>
<sequence length="509" mass="58956">MVKKLNGILKENEKYLIEFEKALIASQLSEKTVEKHVGNAAFYINEFLNYEKPTPTSQGMSKIDEFFSEWFVEKFIWVSKTAYNDSMTSLKKFYKFLLDSQVVDKTAYDQFVSEIKNNKSKWIKIVENINYADDFIDYFNSDRLGDLDDPLGIVDDHDYFFNAGMLDEDECDALLNEFYTKAAVVYKEKPWLYLAETDIIELSLPITDEIYYASVIGSGNMSRGIIFYQGARGLQNAFKMLGESNEDIHQIAASQSYIALHFDQDDQLDEIDRAFITRSGVSFKSSKELPYLRVQDPGMLACPLEVIELIDLTELLNAALSTFRYLKKNKQLRDWFDKDQIFAMTISEKGKVNYEFKQIEAILNHSIDIASYYDELSLRKLKKKAKLSKAHWEVEQFYLPSPIFEEDSAYLAHFPSVLVIVDRESEQVVGHYISEPMASEMEFQTYFYELLMTQGKKPQKVLFRNQEVIQSIFPILLELEIEIEYDEQLLLASEFVDGMVNQILGSGPN</sequence>
<dbReference type="InterPro" id="IPR055733">
    <property type="entry name" value="DUF7309"/>
</dbReference>
<protein>
    <recommendedName>
        <fullName evidence="5">Core-binding (CB) domain-containing protein</fullName>
    </recommendedName>
</protein>
<reference evidence="3 4" key="1">
    <citation type="submission" date="2020-11" db="EMBL/GenBank/DDBJ databases">
        <title>Fusibacter basophilias sp. nov.</title>
        <authorList>
            <person name="Qiu D."/>
        </authorList>
    </citation>
    <scope>NUCLEOTIDE SEQUENCE [LARGE SCALE GENOMIC DNA]</scope>
    <source>
        <strain evidence="3 4">Q10-2</strain>
    </source>
</reference>
<gene>
    <name evidence="3" type="ORF">ISU02_16200</name>
</gene>
<evidence type="ECO:0000313" key="3">
    <source>
        <dbReference type="EMBL" id="MBF4694655.1"/>
    </source>
</evidence>
<feature type="domain" description="DUF7309" evidence="2">
    <location>
        <begin position="177"/>
        <end position="342"/>
    </location>
</feature>
<dbReference type="InterPro" id="IPR054216">
    <property type="entry name" value="DUF6930"/>
</dbReference>
<organism evidence="3 4">
    <name type="scientific">Fusibacter ferrireducens</name>
    <dbReference type="NCBI Taxonomy" id="2785058"/>
    <lineage>
        <taxon>Bacteria</taxon>
        <taxon>Bacillati</taxon>
        <taxon>Bacillota</taxon>
        <taxon>Clostridia</taxon>
        <taxon>Eubacteriales</taxon>
        <taxon>Eubacteriales Family XII. Incertae Sedis</taxon>
        <taxon>Fusibacter</taxon>
    </lineage>
</organism>
<evidence type="ECO:0000313" key="4">
    <source>
        <dbReference type="Proteomes" id="UP000614200"/>
    </source>
</evidence>
<dbReference type="Proteomes" id="UP000614200">
    <property type="component" value="Unassembled WGS sequence"/>
</dbReference>
<proteinExistence type="predicted"/>
<feature type="domain" description="DUF6930" evidence="1">
    <location>
        <begin position="378"/>
        <end position="499"/>
    </location>
</feature>
<accession>A0ABR9ZW37</accession>
<dbReference type="RefSeq" id="WP_194702897.1">
    <property type="nucleotide sequence ID" value="NZ_JADKNH010000010.1"/>
</dbReference>